<comment type="cofactor">
    <cofactor evidence="2">
        <name>Mg(2+)</name>
        <dbReference type="ChEBI" id="CHEBI:18420"/>
    </cofactor>
</comment>
<dbReference type="GO" id="GO:0019432">
    <property type="term" value="P:triglyceride biosynthetic process"/>
    <property type="evidence" value="ECO:0007669"/>
    <property type="project" value="TreeGrafter"/>
</dbReference>
<dbReference type="Proteomes" id="UP000197619">
    <property type="component" value="Unassembled WGS sequence"/>
</dbReference>
<comment type="caution">
    <text evidence="8">The sequence shown here is derived from an EMBL/GenBank/DDBJ whole genome shotgun (WGS) entry which is preliminary data.</text>
</comment>
<feature type="region of interest" description="Disordered" evidence="6">
    <location>
        <begin position="268"/>
        <end position="296"/>
    </location>
</feature>
<dbReference type="InterPro" id="IPR007651">
    <property type="entry name" value="Lipin_N"/>
</dbReference>
<gene>
    <name evidence="8" type="primary">LPIN3</name>
    <name evidence="8" type="ORF">RLOC_00011159</name>
</gene>
<feature type="domain" description="LNS2/PITP" evidence="7">
    <location>
        <begin position="824"/>
        <end position="979"/>
    </location>
</feature>
<reference evidence="8 9" key="1">
    <citation type="submission" date="2017-05" db="EMBL/GenBank/DDBJ databases">
        <title>Genome of assembly of the Bengalese finch, Lonchura striata domestica.</title>
        <authorList>
            <person name="Colquitt B.M."/>
            <person name="Brainard M.S."/>
        </authorList>
    </citation>
    <scope>NUCLEOTIDE SEQUENCE [LARGE SCALE GENOMIC DNA]</scope>
    <source>
        <strain evidence="8">White83orange57</strain>
    </source>
</reference>
<feature type="region of interest" description="Disordered" evidence="6">
    <location>
        <begin position="513"/>
        <end position="552"/>
    </location>
</feature>
<dbReference type="STRING" id="299123.ENSLSDP00000019730"/>
<dbReference type="Pfam" id="PF08235">
    <property type="entry name" value="LNS2"/>
    <property type="match status" value="1"/>
</dbReference>
<proteinExistence type="inferred from homology"/>
<evidence type="ECO:0000256" key="6">
    <source>
        <dbReference type="SAM" id="MobiDB-lite"/>
    </source>
</evidence>
<dbReference type="PANTHER" id="PTHR12181:SF62">
    <property type="entry name" value="PHOSPHATIDATE PHOSPHATASE LPIN3"/>
    <property type="match status" value="1"/>
</dbReference>
<feature type="region of interest" description="Disordered" evidence="6">
    <location>
        <begin position="747"/>
        <end position="767"/>
    </location>
</feature>
<dbReference type="EC" id="3.1.3.4" evidence="4"/>
<feature type="compositionally biased region" description="Acidic residues" evidence="6">
    <location>
        <begin position="282"/>
        <end position="293"/>
    </location>
</feature>
<sequence length="1034" mass="113949">MDVDVDVGVGVDVDVGVYVSVDMDVDVAVAVAVAVDVDVSVYVSVDMDVDVAVAVAVDVDVSVYVSVDMDVDVSVDVDIDVAVDVDLIFIKALSCWSSLPLHGSIYVSHLQSQTMNYVGQLAESVFATVKELYQDLNPATLSGCIDVVVVRQPDNSFKCSPFHVRFGKLGVLRSKEKVVDIEINGKPVDLHMKLGNNGEAFFVEELEEHEVGYEEVLNLMGSVPSLFHGSIPFFLCTSPICKKRCPKDAVEPSCGQEASSIGVILHKRRQHKRRPKKKEVLDSDSDSCDETENELPAPSGAAHLSLVDLVEVTGLLQPQEIYPCSDGVVLKVDSFMLGHQYSSKSDSELEIKPRESFSLAAESHMKWMWGRLPQVSPSSCSSAGNECPKDLQKAEEAMNKLVQVESTNSTKITAAAATTISATLVPVDEATPLVATSEHLGGDSSPAESQGHSSAVSATEPTLAPQAGNSISRLRNILHAVRTKRFLGAYSVPQEKQKRDVNVVPEVQPDVEAFEGATAPRQVGSESPTSQLERQRRQGSIKRSPHLDPSTINLEDFSELDKKPVALYLARSDTEQSLRPVTDPNNPVCIQLPSTLPANSPMDSDSMPTVALSLCGGLRGNRPISHEKFMEHMVSYQQFAENPRLISDPNLVIMVNKKYYNWAVAGPIVLALQAFQRNIPENIIDQLVKEKMPKKERSVDNIVKIQNTATCQSLKKINQNQHTAPCLQQQPRPRKASVGTLWWEEMESPSDNEPQHPGDISTVETATHNPLPTFKKSLRLSSKQIGRLNLQDGPNEVAFSVTTQYQGTCRCEATIYLWNWNEKVVISDIDGTITKSDTLGHILPQLGKDWTHRGIVKLFHKIHLNGYKFLYCSARAIGMAHITKGYLKWVNEQGCGLPMGPMLLSPSSLWSAFHREVIEKKPEVFKVTCLTDIQKLFTTKCPFYAGFGNRPNDVYTYKQVGLPESHIFTVNPKGELIQELSKNQKSTYEQLSELVEVFFPPVGQRGSTALVSPQYSHFAYRRPPLPDADLDGLP</sequence>
<feature type="region of interest" description="Disordered" evidence="6">
    <location>
        <begin position="437"/>
        <end position="468"/>
    </location>
</feature>
<dbReference type="AlphaFoldDB" id="A0A218URH0"/>
<protein>
    <recommendedName>
        <fullName evidence="4">phosphatidate phosphatase</fullName>
        <ecNumber evidence="4">3.1.3.4</ecNumber>
    </recommendedName>
</protein>
<dbReference type="GO" id="GO:0009062">
    <property type="term" value="P:fatty acid catabolic process"/>
    <property type="evidence" value="ECO:0007669"/>
    <property type="project" value="TreeGrafter"/>
</dbReference>
<evidence type="ECO:0000256" key="5">
    <source>
        <dbReference type="ARBA" id="ARBA00022801"/>
    </source>
</evidence>
<comment type="similarity">
    <text evidence="3">Belongs to the lipin family.</text>
</comment>
<dbReference type="GO" id="GO:0003713">
    <property type="term" value="F:transcription coactivator activity"/>
    <property type="evidence" value="ECO:0007669"/>
    <property type="project" value="TreeGrafter"/>
</dbReference>
<dbReference type="InterPro" id="IPR013209">
    <property type="entry name" value="LNS2"/>
</dbReference>
<comment type="catalytic activity">
    <reaction evidence="1">
        <text>a 1,2-diacyl-sn-glycero-3-phosphate + H2O = a 1,2-diacyl-sn-glycerol + phosphate</text>
        <dbReference type="Rhea" id="RHEA:27429"/>
        <dbReference type="ChEBI" id="CHEBI:15377"/>
        <dbReference type="ChEBI" id="CHEBI:17815"/>
        <dbReference type="ChEBI" id="CHEBI:43474"/>
        <dbReference type="ChEBI" id="CHEBI:58608"/>
        <dbReference type="EC" id="3.1.3.4"/>
    </reaction>
    <physiologicalReaction direction="left-to-right" evidence="1">
        <dbReference type="Rhea" id="RHEA:27430"/>
    </physiologicalReaction>
</comment>
<dbReference type="InterPro" id="IPR031703">
    <property type="entry name" value="Lipin_mid"/>
</dbReference>
<dbReference type="InterPro" id="IPR031315">
    <property type="entry name" value="LNS2/PITP"/>
</dbReference>
<evidence type="ECO:0000313" key="8">
    <source>
        <dbReference type="EMBL" id="OWK56365.1"/>
    </source>
</evidence>
<dbReference type="GO" id="GO:0005634">
    <property type="term" value="C:nucleus"/>
    <property type="evidence" value="ECO:0007669"/>
    <property type="project" value="TreeGrafter"/>
</dbReference>
<dbReference type="Pfam" id="PF16876">
    <property type="entry name" value="Lipin_mid"/>
    <property type="match status" value="1"/>
</dbReference>
<feature type="compositionally biased region" description="Basic residues" evidence="6">
    <location>
        <begin position="268"/>
        <end position="277"/>
    </location>
</feature>
<dbReference type="EMBL" id="MUZQ01000160">
    <property type="protein sequence ID" value="OWK56365.1"/>
    <property type="molecule type" value="Genomic_DNA"/>
</dbReference>
<dbReference type="InterPro" id="IPR026058">
    <property type="entry name" value="LIPIN"/>
</dbReference>
<accession>A0A218URH0</accession>
<dbReference type="GO" id="GO:0008195">
    <property type="term" value="F:phosphatidate phosphatase activity"/>
    <property type="evidence" value="ECO:0007669"/>
    <property type="project" value="UniProtKB-EC"/>
</dbReference>
<dbReference type="SMART" id="SM00775">
    <property type="entry name" value="LNS2"/>
    <property type="match status" value="1"/>
</dbReference>
<dbReference type="PANTHER" id="PTHR12181">
    <property type="entry name" value="LIPIN"/>
    <property type="match status" value="1"/>
</dbReference>
<evidence type="ECO:0000313" key="9">
    <source>
        <dbReference type="Proteomes" id="UP000197619"/>
    </source>
</evidence>
<name>A0A218URH0_9PASE</name>
<dbReference type="InterPro" id="IPR036412">
    <property type="entry name" value="HAD-like_sf"/>
</dbReference>
<evidence type="ECO:0000256" key="2">
    <source>
        <dbReference type="ARBA" id="ARBA00001946"/>
    </source>
</evidence>
<evidence type="ECO:0000256" key="4">
    <source>
        <dbReference type="ARBA" id="ARBA00012638"/>
    </source>
</evidence>
<keyword evidence="9" id="KW-1185">Reference proteome</keyword>
<dbReference type="SUPFAM" id="SSF56784">
    <property type="entry name" value="HAD-like"/>
    <property type="match status" value="1"/>
</dbReference>
<evidence type="ECO:0000256" key="3">
    <source>
        <dbReference type="ARBA" id="ARBA00005476"/>
    </source>
</evidence>
<evidence type="ECO:0000256" key="1">
    <source>
        <dbReference type="ARBA" id="ARBA00001180"/>
    </source>
</evidence>
<dbReference type="Pfam" id="PF04571">
    <property type="entry name" value="Lipin_N"/>
    <property type="match status" value="1"/>
</dbReference>
<keyword evidence="5" id="KW-0378">Hydrolase</keyword>
<feature type="compositionally biased region" description="Polar residues" evidence="6">
    <location>
        <begin position="446"/>
        <end position="460"/>
    </location>
</feature>
<dbReference type="GO" id="GO:0032869">
    <property type="term" value="P:cellular response to insulin stimulus"/>
    <property type="evidence" value="ECO:0007669"/>
    <property type="project" value="TreeGrafter"/>
</dbReference>
<organism evidence="8 9">
    <name type="scientific">Lonchura striata</name>
    <name type="common">white-rumped munia</name>
    <dbReference type="NCBI Taxonomy" id="40157"/>
    <lineage>
        <taxon>Eukaryota</taxon>
        <taxon>Metazoa</taxon>
        <taxon>Chordata</taxon>
        <taxon>Craniata</taxon>
        <taxon>Vertebrata</taxon>
        <taxon>Euteleostomi</taxon>
        <taxon>Archelosauria</taxon>
        <taxon>Archosauria</taxon>
        <taxon>Dinosauria</taxon>
        <taxon>Saurischia</taxon>
        <taxon>Theropoda</taxon>
        <taxon>Coelurosauria</taxon>
        <taxon>Aves</taxon>
        <taxon>Neognathae</taxon>
        <taxon>Neoaves</taxon>
        <taxon>Telluraves</taxon>
        <taxon>Australaves</taxon>
        <taxon>Passeriformes</taxon>
        <taxon>Passeroidea</taxon>
        <taxon>Estrildidae</taxon>
        <taxon>Estrildinae</taxon>
        <taxon>Lonchura</taxon>
    </lineage>
</organism>
<dbReference type="GO" id="GO:0045944">
    <property type="term" value="P:positive regulation of transcription by RNA polymerase II"/>
    <property type="evidence" value="ECO:0007669"/>
    <property type="project" value="TreeGrafter"/>
</dbReference>
<evidence type="ECO:0000259" key="7">
    <source>
        <dbReference type="SMART" id="SM00775"/>
    </source>
</evidence>